<evidence type="ECO:0000256" key="2">
    <source>
        <dbReference type="ARBA" id="ARBA00022527"/>
    </source>
</evidence>
<dbReference type="GO" id="GO:0005524">
    <property type="term" value="F:ATP binding"/>
    <property type="evidence" value="ECO:0007669"/>
    <property type="project" value="UniProtKB-KW"/>
</dbReference>
<dbReference type="InterPro" id="IPR011009">
    <property type="entry name" value="Kinase-like_dom_sf"/>
</dbReference>
<feature type="coiled-coil region" evidence="7">
    <location>
        <begin position="171"/>
        <end position="219"/>
    </location>
</feature>
<dbReference type="PROSITE" id="PS50011">
    <property type="entry name" value="PROTEIN_KINASE_DOM"/>
    <property type="match status" value="1"/>
</dbReference>
<keyword evidence="6" id="KW-0067">ATP-binding</keyword>
<keyword evidence="3" id="KW-0808">Transferase</keyword>
<keyword evidence="5 10" id="KW-0418">Kinase</keyword>
<evidence type="ECO:0000256" key="1">
    <source>
        <dbReference type="ARBA" id="ARBA00006692"/>
    </source>
</evidence>
<keyword evidence="4" id="KW-0547">Nucleotide-binding</keyword>
<feature type="region of interest" description="Disordered" evidence="8">
    <location>
        <begin position="499"/>
        <end position="536"/>
    </location>
</feature>
<dbReference type="InterPro" id="IPR000719">
    <property type="entry name" value="Prot_kinase_dom"/>
</dbReference>
<dbReference type="PANTHER" id="PTHR24349">
    <property type="entry name" value="SERINE/THREONINE-PROTEIN KINASE"/>
    <property type="match status" value="1"/>
</dbReference>
<evidence type="ECO:0000256" key="8">
    <source>
        <dbReference type="SAM" id="MobiDB-lite"/>
    </source>
</evidence>
<dbReference type="Gene3D" id="1.10.510.10">
    <property type="entry name" value="Transferase(Phosphotransferase) domain 1"/>
    <property type="match status" value="1"/>
</dbReference>
<keyword evidence="2" id="KW-0723">Serine/threonine-protein kinase</keyword>
<comment type="similarity">
    <text evidence="1">Belongs to the protein kinase superfamily. CAMK Ser/Thr protein kinase family.</text>
</comment>
<feature type="domain" description="Protein kinase" evidence="9">
    <location>
        <begin position="242"/>
        <end position="499"/>
    </location>
</feature>
<accession>A0A147BG89</accession>
<dbReference type="Pfam" id="PF00069">
    <property type="entry name" value="Pkinase"/>
    <property type="match status" value="1"/>
</dbReference>
<feature type="non-terminal residue" evidence="10">
    <location>
        <position position="1"/>
    </location>
</feature>
<dbReference type="SMART" id="SM00220">
    <property type="entry name" value="S_TKc"/>
    <property type="match status" value="1"/>
</dbReference>
<evidence type="ECO:0000256" key="3">
    <source>
        <dbReference type="ARBA" id="ARBA00022679"/>
    </source>
</evidence>
<evidence type="ECO:0000313" key="10">
    <source>
        <dbReference type="EMBL" id="JAR89809.1"/>
    </source>
</evidence>
<name>A0A147BG89_IXORI</name>
<evidence type="ECO:0000256" key="4">
    <source>
        <dbReference type="ARBA" id="ARBA00022741"/>
    </source>
</evidence>
<dbReference type="InterPro" id="IPR050205">
    <property type="entry name" value="CDPK_Ser/Thr_kinases"/>
</dbReference>
<evidence type="ECO:0000259" key="9">
    <source>
        <dbReference type="PROSITE" id="PS50011"/>
    </source>
</evidence>
<sequence>ARLEELKRVYGDFLGTSLPSPCEDSPELLGQQLAQHKAERADDFRKKREDADSARGHFVDALQMLQQAVQSGTSIPGADGRRFSLGYLEACLSNLHHSIQAELAACNLALSADKSPLARLVWRVHGLLTMYLERASSRSVVQCQHTALLEELRPLDWDTSQCMAQAAMEAKRLLRKLKSRLRHRLADLEDLESGDEEERQRVTEEIAKLRQEVQVALSQEEYLLDRLALEQCKHFPELDLLFPDLQLSLHQKYAGLLKSNWELSLFELEGSTLQTSFLAEKMLLRECAIDGPESKELLLSRAASYARVSCKHLLRIRAAFLSKNERHVYLLVPRPAPSLSERRCAPCHAQKALEHVLRALHELHKATGGPIAHGAVHPEMVLFDDQSEEAVLDLPLWTLRSGRSLLPSLDGIDFVAPEQRGGPFCRPSPEGDMYSLGCLALWMLFPGTSFKQTPAGIPDISVLESSQTAQPQLSTIRRLLKAEPQERLTAKEALTSTFFLDAPHKADPPQEPRASPVVETNHAATSPQDTPQDMSTESRVLLRAIEVCAMTAREDASVPALQDDAPEGLVNSSPQDLPPEFEETLETRNEAGSPVTDEEMSPQVERQDLLPEDTAAPDACEGETGDIPEDAAPSTPRLTVAQVLSFAVSTKSKHDPEECSDELSQTGDSVSDLAENGDYFQPAEQTLEACKRNAVGDQMGDTSSPLLATVEDQATINDCYGK</sequence>
<dbReference type="EMBL" id="GEGO01005595">
    <property type="protein sequence ID" value="JAR89809.1"/>
    <property type="molecule type" value="Transcribed_RNA"/>
</dbReference>
<dbReference type="AlphaFoldDB" id="A0A147BG89"/>
<reference evidence="10" key="1">
    <citation type="journal article" date="2018" name="PLoS Negl. Trop. Dis.">
        <title>Sialome diversity of ticks revealed by RNAseq of single tick salivary glands.</title>
        <authorList>
            <person name="Perner J."/>
            <person name="Kropackova S."/>
            <person name="Kopacek P."/>
            <person name="Ribeiro J.M."/>
        </authorList>
    </citation>
    <scope>NUCLEOTIDE SEQUENCE</scope>
    <source>
        <strain evidence="10">Siblings of single egg batch collected in Ceske Budejovice</strain>
        <tissue evidence="10">Salivary glands</tissue>
    </source>
</reference>
<evidence type="ECO:0000256" key="5">
    <source>
        <dbReference type="ARBA" id="ARBA00022777"/>
    </source>
</evidence>
<evidence type="ECO:0000256" key="6">
    <source>
        <dbReference type="ARBA" id="ARBA00022840"/>
    </source>
</evidence>
<protein>
    <submittedName>
        <fullName evidence="10">Putative serine/threonine-protein kinase 31-like isoform x2</fullName>
    </submittedName>
</protein>
<organism evidence="10">
    <name type="scientific">Ixodes ricinus</name>
    <name type="common">Common tick</name>
    <name type="synonym">Acarus ricinus</name>
    <dbReference type="NCBI Taxonomy" id="34613"/>
    <lineage>
        <taxon>Eukaryota</taxon>
        <taxon>Metazoa</taxon>
        <taxon>Ecdysozoa</taxon>
        <taxon>Arthropoda</taxon>
        <taxon>Chelicerata</taxon>
        <taxon>Arachnida</taxon>
        <taxon>Acari</taxon>
        <taxon>Parasitiformes</taxon>
        <taxon>Ixodida</taxon>
        <taxon>Ixodoidea</taxon>
        <taxon>Ixodidae</taxon>
        <taxon>Ixodinae</taxon>
        <taxon>Ixodes</taxon>
    </lineage>
</organism>
<dbReference type="SUPFAM" id="SSF56112">
    <property type="entry name" value="Protein kinase-like (PK-like)"/>
    <property type="match status" value="1"/>
</dbReference>
<keyword evidence="7" id="KW-0175">Coiled coil</keyword>
<feature type="compositionally biased region" description="Polar residues" evidence="8">
    <location>
        <begin position="522"/>
        <end position="536"/>
    </location>
</feature>
<dbReference type="GO" id="GO:0004674">
    <property type="term" value="F:protein serine/threonine kinase activity"/>
    <property type="evidence" value="ECO:0007669"/>
    <property type="project" value="UniProtKB-KW"/>
</dbReference>
<feature type="region of interest" description="Disordered" evidence="8">
    <location>
        <begin position="563"/>
        <end position="605"/>
    </location>
</feature>
<proteinExistence type="inferred from homology"/>
<evidence type="ECO:0000256" key="7">
    <source>
        <dbReference type="SAM" id="Coils"/>
    </source>
</evidence>